<dbReference type="PANTHER" id="PTHR45128">
    <property type="entry name" value="METHYLTRANSFERASE TYPE 11"/>
    <property type="match status" value="1"/>
</dbReference>
<gene>
    <name evidence="2" type="ORF">ENF30_00090</name>
</gene>
<organism evidence="2">
    <name type="scientific">Desulfofervidus auxilii</name>
    <dbReference type="NCBI Taxonomy" id="1621989"/>
    <lineage>
        <taxon>Bacteria</taxon>
        <taxon>Pseudomonadati</taxon>
        <taxon>Thermodesulfobacteriota</taxon>
        <taxon>Candidatus Desulfofervidia</taxon>
        <taxon>Candidatus Desulfofervidales</taxon>
        <taxon>Candidatus Desulfofervidaceae</taxon>
        <taxon>Candidatus Desulfofervidus</taxon>
    </lineage>
</organism>
<comment type="caution">
    <text evidence="2">The sequence shown here is derived from an EMBL/GenBank/DDBJ whole genome shotgun (WGS) entry which is preliminary data.</text>
</comment>
<dbReference type="InterPro" id="IPR053173">
    <property type="entry name" value="SAM-binding_MTase"/>
</dbReference>
<dbReference type="Gene3D" id="3.40.50.150">
    <property type="entry name" value="Vaccinia Virus protein VP39"/>
    <property type="match status" value="1"/>
</dbReference>
<evidence type="ECO:0000313" key="2">
    <source>
        <dbReference type="EMBL" id="HDD35181.1"/>
    </source>
</evidence>
<dbReference type="GO" id="GO:0032259">
    <property type="term" value="P:methylation"/>
    <property type="evidence" value="ECO:0007669"/>
    <property type="project" value="UniProtKB-KW"/>
</dbReference>
<reference evidence="2" key="1">
    <citation type="journal article" date="2020" name="mSystems">
        <title>Genome- and Community-Level Interaction Insights into Carbon Utilization and Element Cycling Functions of Hydrothermarchaeota in Hydrothermal Sediment.</title>
        <authorList>
            <person name="Zhou Z."/>
            <person name="Liu Y."/>
            <person name="Xu W."/>
            <person name="Pan J."/>
            <person name="Luo Z.H."/>
            <person name="Li M."/>
        </authorList>
    </citation>
    <scope>NUCLEOTIDE SEQUENCE [LARGE SCALE GENOMIC DNA]</scope>
    <source>
        <strain evidence="2">HyVt-113</strain>
    </source>
</reference>
<feature type="domain" description="Methyltransferase" evidence="1">
    <location>
        <begin position="42"/>
        <end position="150"/>
    </location>
</feature>
<accession>A0A7V0NE08</accession>
<keyword evidence="2" id="KW-0489">Methyltransferase</keyword>
<keyword evidence="2" id="KW-0808">Transferase</keyword>
<name>A0A7V0NE08_DESA2</name>
<dbReference type="InterPro" id="IPR025714">
    <property type="entry name" value="Methyltranfer_dom"/>
</dbReference>
<dbReference type="CDD" id="cd02440">
    <property type="entry name" value="AdoMet_MTases"/>
    <property type="match status" value="1"/>
</dbReference>
<dbReference type="AlphaFoldDB" id="A0A7V0NE08"/>
<dbReference type="PANTHER" id="PTHR45128:SF1">
    <property type="entry name" value="S-ADENOSYLMETHIONINE-DEPENDENT METHYLTRANSFERASE RV2258C"/>
    <property type="match status" value="1"/>
</dbReference>
<proteinExistence type="predicted"/>
<protein>
    <submittedName>
        <fullName evidence="2">Class I SAM-dependent methyltransferase</fullName>
    </submittedName>
</protein>
<dbReference type="Pfam" id="PF13847">
    <property type="entry name" value="Methyltransf_31"/>
    <property type="match status" value="1"/>
</dbReference>
<dbReference type="InterPro" id="IPR029063">
    <property type="entry name" value="SAM-dependent_MTases_sf"/>
</dbReference>
<dbReference type="EMBL" id="DQWQ01000005">
    <property type="protein sequence ID" value="HDD35181.1"/>
    <property type="molecule type" value="Genomic_DNA"/>
</dbReference>
<feature type="non-terminal residue" evidence="2">
    <location>
        <position position="217"/>
    </location>
</feature>
<dbReference type="Proteomes" id="UP000885706">
    <property type="component" value="Unassembled WGS sequence"/>
</dbReference>
<dbReference type="GO" id="GO:0008168">
    <property type="term" value="F:methyltransferase activity"/>
    <property type="evidence" value="ECO:0007669"/>
    <property type="project" value="UniProtKB-KW"/>
</dbReference>
<sequence length="217" mass="24911">MNSWSHGYNIEVPYTFGYYKETNPLWIKWGVFLGGKKPPFENHLRILELGCGQGFNLCIHASCFPKMEFLGIDFNPSHIAHAKELAKKAGLKNIKFEEGDFVELAKNFPKEWGQFHIVILHGIWSWISKDVREKVIKILKNAVLPGGIVYNSYNAMPGWMTGTILREILRSHYKISNLPAIQALEKGLELAQKLKEVNAMVFNIYPNLKHRIEMALK</sequence>
<dbReference type="SUPFAM" id="SSF53335">
    <property type="entry name" value="S-adenosyl-L-methionine-dependent methyltransferases"/>
    <property type="match status" value="1"/>
</dbReference>
<evidence type="ECO:0000259" key="1">
    <source>
        <dbReference type="Pfam" id="PF13847"/>
    </source>
</evidence>